<keyword evidence="1" id="KW-1133">Transmembrane helix</keyword>
<evidence type="ECO:0000313" key="3">
    <source>
        <dbReference type="Proteomes" id="UP000887320"/>
    </source>
</evidence>
<gene>
    <name evidence="2" type="ORF">KW868_20885</name>
</gene>
<comment type="caution">
    <text evidence="2">The sequence shown here is derived from an EMBL/GenBank/DDBJ whole genome shotgun (WGS) entry which is preliminary data.</text>
</comment>
<dbReference type="Proteomes" id="UP000887320">
    <property type="component" value="Unassembled WGS sequence"/>
</dbReference>
<keyword evidence="1" id="KW-0472">Membrane</keyword>
<accession>A0A8X8GLU9</accession>
<reference evidence="2" key="1">
    <citation type="submission" date="2021-07" db="EMBL/GenBank/DDBJ databases">
        <authorList>
            <person name="Fernandez M."/>
            <person name="Pereira P."/>
            <person name="Torres Tejerizo G.A."/>
            <person name="Gonzalez P."/>
            <person name="Agostini E."/>
        </authorList>
    </citation>
    <scope>NUCLEOTIDE SEQUENCE</scope>
    <source>
        <strain evidence="2">SFC 500-1A</strain>
    </source>
</reference>
<proteinExistence type="predicted"/>
<organism evidence="2 3">
    <name type="scientific">Acinetobacter guillouiae</name>
    <name type="common">Acinetobacter genomosp. 11</name>
    <dbReference type="NCBI Taxonomy" id="106649"/>
    <lineage>
        <taxon>Bacteria</taxon>
        <taxon>Pseudomonadati</taxon>
        <taxon>Pseudomonadota</taxon>
        <taxon>Gammaproteobacteria</taxon>
        <taxon>Moraxellales</taxon>
        <taxon>Moraxellaceae</taxon>
        <taxon>Acinetobacter</taxon>
    </lineage>
</organism>
<dbReference type="EMBL" id="JAHWXT010000011">
    <property type="protein sequence ID" value="MCF0266910.1"/>
    <property type="molecule type" value="Genomic_DNA"/>
</dbReference>
<sequence>MTQFLAKSNVSLSQNYKIFHLFSLDSATMASNKIELLLNAGRMKFPRNILHFLISGILVILSCMVVIACQKPTTDIVKESKEAPQKENPIPDLTQICQNLKNEMLAINAKRTTLAIEQVNQDIRMCLPLMKPAEQMELMHQSKRMYQQFLQIERTSEQQQAFENYALDQAAYPTIQQSKFEQLNLRDQYLLRHKGQAYIELSEQTDDKIVYRRSPQYLAKVFAPYLTAPEQVFIENLADQNTQPLFKNHKPDIDAEEIAKRAKFWQEYLQTYPTSPFLHDAQFLKNAYSSLLFLGTEEAPISITFENQTDIDAASWLVIERLAKSDDGELSAQAKKFVHFLTMSKEQRQQKIQISEKERTKLENIPQLLALSQLNQYLNLSPIDFKHVKKDCFSDAICSNS</sequence>
<feature type="transmembrane region" description="Helical" evidence="1">
    <location>
        <begin position="49"/>
        <end position="68"/>
    </location>
</feature>
<evidence type="ECO:0000256" key="1">
    <source>
        <dbReference type="SAM" id="Phobius"/>
    </source>
</evidence>
<protein>
    <submittedName>
        <fullName evidence="2">Uncharacterized protein</fullName>
    </submittedName>
</protein>
<dbReference type="RefSeq" id="WP_154129413.1">
    <property type="nucleotide sequence ID" value="NZ_JAHWXT010000011.1"/>
</dbReference>
<evidence type="ECO:0000313" key="2">
    <source>
        <dbReference type="EMBL" id="MCF0266910.1"/>
    </source>
</evidence>
<dbReference type="AlphaFoldDB" id="A0A8X8GLU9"/>
<keyword evidence="1" id="KW-0812">Transmembrane</keyword>
<name>A0A8X8GLU9_ACIGI</name>